<dbReference type="Proteomes" id="UP001318682">
    <property type="component" value="Chromosome"/>
</dbReference>
<organism evidence="1 2">
    <name type="scientific">Roseobacter fucihabitans</name>
    <dbReference type="NCBI Taxonomy" id="1537242"/>
    <lineage>
        <taxon>Bacteria</taxon>
        <taxon>Pseudomonadati</taxon>
        <taxon>Pseudomonadota</taxon>
        <taxon>Alphaproteobacteria</taxon>
        <taxon>Rhodobacterales</taxon>
        <taxon>Roseobacteraceae</taxon>
        <taxon>Roseobacter</taxon>
    </lineage>
</organism>
<keyword evidence="2" id="KW-1185">Reference proteome</keyword>
<proteinExistence type="predicted"/>
<accession>A0ABZ2BPK1</accession>
<dbReference type="EMBL" id="CP143423">
    <property type="protein sequence ID" value="WVX47898.1"/>
    <property type="molecule type" value="Genomic_DNA"/>
</dbReference>
<name>A0ABZ2BPK1_9RHOB</name>
<sequence>MQIDPLIARLKIAAVTSSPVTRDRAQERYEDKQIDTADCIRLMLRAPSHDIIDGTASTHELRRDHPRWAKSNAISTHSNSVTF</sequence>
<gene>
    <name evidence="1" type="ORF">ROLI_009710</name>
</gene>
<protein>
    <submittedName>
        <fullName evidence="1">Uncharacterized protein</fullName>
    </submittedName>
</protein>
<evidence type="ECO:0000313" key="2">
    <source>
        <dbReference type="Proteomes" id="UP001318682"/>
    </source>
</evidence>
<evidence type="ECO:0000313" key="1">
    <source>
        <dbReference type="EMBL" id="WVX47898.1"/>
    </source>
</evidence>
<reference evidence="2" key="1">
    <citation type="submission" date="2024-01" db="EMBL/GenBank/DDBJ databases">
        <title>Roseobacter fucihabitans sp. nov., isolated from the brown alga Fucus spiralis.</title>
        <authorList>
            <person name="Hahnke S."/>
            <person name="Berger M."/>
            <person name="Schlingloff A."/>
            <person name="Athale I."/>
            <person name="Neumann-Schaal M."/>
            <person name="Adenaya A."/>
            <person name="Poehlein A."/>
            <person name="Daniel R."/>
            <person name="Pertersen J."/>
            <person name="Brinkhoff T."/>
        </authorList>
    </citation>
    <scope>NUCLEOTIDE SEQUENCE [LARGE SCALE GENOMIC DNA]</scope>
    <source>
        <strain evidence="2">B14</strain>
    </source>
</reference>